<evidence type="ECO:0000313" key="2">
    <source>
        <dbReference type="WBParaSite" id="SVE_0451500.1"/>
    </source>
</evidence>
<name>A0A0K0F6R9_STRVS</name>
<organism evidence="1 2">
    <name type="scientific">Strongyloides venezuelensis</name>
    <name type="common">Threadworm</name>
    <dbReference type="NCBI Taxonomy" id="75913"/>
    <lineage>
        <taxon>Eukaryota</taxon>
        <taxon>Metazoa</taxon>
        <taxon>Ecdysozoa</taxon>
        <taxon>Nematoda</taxon>
        <taxon>Chromadorea</taxon>
        <taxon>Rhabditida</taxon>
        <taxon>Tylenchina</taxon>
        <taxon>Panagrolaimomorpha</taxon>
        <taxon>Strongyloidoidea</taxon>
        <taxon>Strongyloididae</taxon>
        <taxon>Strongyloides</taxon>
    </lineage>
</organism>
<protein>
    <submittedName>
        <fullName evidence="2">Uncharacterized protein</fullName>
    </submittedName>
</protein>
<sequence>MKKSNCTVRSKSTFAFGSSTERDLSYIGNCPKSLRGIGTSTTNTEILKAYGPREAKDMKKIIRQARSITPKHVNYTFK</sequence>
<dbReference type="WBParaSite" id="SVE_0451500.1">
    <property type="protein sequence ID" value="SVE_0451500.1"/>
    <property type="gene ID" value="SVE_0451500"/>
</dbReference>
<dbReference type="Proteomes" id="UP000035680">
    <property type="component" value="Unassembled WGS sequence"/>
</dbReference>
<accession>A0A0K0F6R9</accession>
<evidence type="ECO:0000313" key="1">
    <source>
        <dbReference type="Proteomes" id="UP000035680"/>
    </source>
</evidence>
<dbReference type="AlphaFoldDB" id="A0A0K0F6R9"/>
<keyword evidence="1" id="KW-1185">Reference proteome</keyword>
<proteinExistence type="predicted"/>
<reference evidence="2" key="2">
    <citation type="submission" date="2015-08" db="UniProtKB">
        <authorList>
            <consortium name="WormBaseParasite"/>
        </authorList>
    </citation>
    <scope>IDENTIFICATION</scope>
</reference>
<reference evidence="1" key="1">
    <citation type="submission" date="2014-07" db="EMBL/GenBank/DDBJ databases">
        <authorList>
            <person name="Martin A.A"/>
            <person name="De Silva N."/>
        </authorList>
    </citation>
    <scope>NUCLEOTIDE SEQUENCE</scope>
</reference>